<protein>
    <submittedName>
        <fullName evidence="1">Uncharacterized protein</fullName>
    </submittedName>
</protein>
<accession>A0ACB8C0I1</accession>
<evidence type="ECO:0000313" key="1">
    <source>
        <dbReference type="EMBL" id="KAH7931372.1"/>
    </source>
</evidence>
<evidence type="ECO:0000313" key="2">
    <source>
        <dbReference type="Proteomes" id="UP000790709"/>
    </source>
</evidence>
<dbReference type="Proteomes" id="UP000790709">
    <property type="component" value="Unassembled WGS sequence"/>
</dbReference>
<comment type="caution">
    <text evidence="1">The sequence shown here is derived from an EMBL/GenBank/DDBJ whole genome shotgun (WGS) entry which is preliminary data.</text>
</comment>
<organism evidence="1 2">
    <name type="scientific">Leucogyrophana mollusca</name>
    <dbReference type="NCBI Taxonomy" id="85980"/>
    <lineage>
        <taxon>Eukaryota</taxon>
        <taxon>Fungi</taxon>
        <taxon>Dikarya</taxon>
        <taxon>Basidiomycota</taxon>
        <taxon>Agaricomycotina</taxon>
        <taxon>Agaricomycetes</taxon>
        <taxon>Agaricomycetidae</taxon>
        <taxon>Boletales</taxon>
        <taxon>Boletales incertae sedis</taxon>
        <taxon>Leucogyrophana</taxon>
    </lineage>
</organism>
<sequence>MHPPQDDVSSLPTFIVRHKTRLQGPRPTSWLAGSSSSMDDMPGAWSVGNGGADLSRESTTSSHSSTWTSHSSASSDASSSNPVDYAPYLISDYQLQRMAQIRRSQRQKPKGPRQMDCNDPLQRATRPTLSIDTSTPPQPHAIALPLVEFPHIAPECTSPSLELKLPPPLLFSPSEDVIDWDVIYEALGC</sequence>
<gene>
    <name evidence="1" type="ORF">BV22DRAFT_1027609</name>
</gene>
<keyword evidence="2" id="KW-1185">Reference proteome</keyword>
<dbReference type="EMBL" id="MU266327">
    <property type="protein sequence ID" value="KAH7931372.1"/>
    <property type="molecule type" value="Genomic_DNA"/>
</dbReference>
<proteinExistence type="predicted"/>
<reference evidence="1" key="1">
    <citation type="journal article" date="2021" name="New Phytol.">
        <title>Evolutionary innovations through gain and loss of genes in the ectomycorrhizal Boletales.</title>
        <authorList>
            <person name="Wu G."/>
            <person name="Miyauchi S."/>
            <person name="Morin E."/>
            <person name="Kuo A."/>
            <person name="Drula E."/>
            <person name="Varga T."/>
            <person name="Kohler A."/>
            <person name="Feng B."/>
            <person name="Cao Y."/>
            <person name="Lipzen A."/>
            <person name="Daum C."/>
            <person name="Hundley H."/>
            <person name="Pangilinan J."/>
            <person name="Johnson J."/>
            <person name="Barry K."/>
            <person name="LaButti K."/>
            <person name="Ng V."/>
            <person name="Ahrendt S."/>
            <person name="Min B."/>
            <person name="Choi I.G."/>
            <person name="Park H."/>
            <person name="Plett J.M."/>
            <person name="Magnuson J."/>
            <person name="Spatafora J.W."/>
            <person name="Nagy L.G."/>
            <person name="Henrissat B."/>
            <person name="Grigoriev I.V."/>
            <person name="Yang Z.L."/>
            <person name="Xu J."/>
            <person name="Martin F.M."/>
        </authorList>
    </citation>
    <scope>NUCLEOTIDE SEQUENCE</scope>
    <source>
        <strain evidence="1">KUC20120723A-06</strain>
    </source>
</reference>
<name>A0ACB8C0I1_9AGAM</name>